<keyword evidence="1" id="KW-0646">Protease inhibitor</keyword>
<feature type="chain" id="PRO_5043867159" description="Cystatin domain-containing protein" evidence="3">
    <location>
        <begin position="22"/>
        <end position="111"/>
    </location>
</feature>
<protein>
    <recommendedName>
        <fullName evidence="4">Cystatin domain-containing protein</fullName>
    </recommendedName>
</protein>
<dbReference type="GO" id="GO:0004869">
    <property type="term" value="F:cysteine-type endopeptidase inhibitor activity"/>
    <property type="evidence" value="ECO:0007669"/>
    <property type="project" value="UniProtKB-KW"/>
</dbReference>
<dbReference type="AlphaFoldDB" id="A0AAW1K5U9"/>
<dbReference type="EMBL" id="JBDFQZ010000006">
    <property type="protein sequence ID" value="KAK9715081.1"/>
    <property type="molecule type" value="Genomic_DNA"/>
</dbReference>
<reference evidence="5" key="1">
    <citation type="submission" date="2024-03" db="EMBL/GenBank/DDBJ databases">
        <title>WGS assembly of Saponaria officinalis var. Norfolk2.</title>
        <authorList>
            <person name="Jenkins J."/>
            <person name="Shu S."/>
            <person name="Grimwood J."/>
            <person name="Barry K."/>
            <person name="Goodstein D."/>
            <person name="Schmutz J."/>
            <person name="Leebens-Mack J."/>
            <person name="Osbourn A."/>
        </authorList>
    </citation>
    <scope>NUCLEOTIDE SEQUENCE [LARGE SCALE GENOMIC DNA]</scope>
    <source>
        <strain evidence="5">JIC</strain>
    </source>
</reference>
<dbReference type="PROSITE" id="PS00287">
    <property type="entry name" value="CYSTATIN"/>
    <property type="match status" value="1"/>
</dbReference>
<proteinExistence type="predicted"/>
<evidence type="ECO:0000256" key="1">
    <source>
        <dbReference type="ARBA" id="ARBA00022690"/>
    </source>
</evidence>
<accession>A0AAW1K5U9</accession>
<dbReference type="Pfam" id="PF16845">
    <property type="entry name" value="SQAPI"/>
    <property type="match status" value="1"/>
</dbReference>
<comment type="caution">
    <text evidence="5">The sequence shown here is derived from an EMBL/GenBank/DDBJ whole genome shotgun (WGS) entry which is preliminary data.</text>
</comment>
<dbReference type="Gene3D" id="3.10.450.10">
    <property type="match status" value="1"/>
</dbReference>
<keyword evidence="2" id="KW-0789">Thiol protease inhibitor</keyword>
<gene>
    <name evidence="5" type="ORF">RND81_06G142100</name>
</gene>
<feature type="domain" description="Cystatin" evidence="4">
    <location>
        <begin position="21"/>
        <end position="110"/>
    </location>
</feature>
<dbReference type="SMART" id="SM00043">
    <property type="entry name" value="CY"/>
    <property type="match status" value="1"/>
</dbReference>
<name>A0AAW1K5U9_SAPOF</name>
<dbReference type="InterPro" id="IPR000010">
    <property type="entry name" value="Cystatin_dom"/>
</dbReference>
<evidence type="ECO:0000256" key="2">
    <source>
        <dbReference type="ARBA" id="ARBA00022704"/>
    </source>
</evidence>
<dbReference type="Proteomes" id="UP001443914">
    <property type="component" value="Unassembled WGS sequence"/>
</dbReference>
<dbReference type="CDD" id="cd00042">
    <property type="entry name" value="CY"/>
    <property type="match status" value="1"/>
</dbReference>
<evidence type="ECO:0000259" key="4">
    <source>
        <dbReference type="SMART" id="SM00043"/>
    </source>
</evidence>
<evidence type="ECO:0000313" key="6">
    <source>
        <dbReference type="Proteomes" id="UP001443914"/>
    </source>
</evidence>
<dbReference type="PANTHER" id="PTHR47364">
    <property type="entry name" value="CYSTEINE PROTEINASE INHIBITOR 5"/>
    <property type="match status" value="1"/>
</dbReference>
<evidence type="ECO:0000313" key="5">
    <source>
        <dbReference type="EMBL" id="KAK9715081.1"/>
    </source>
</evidence>
<dbReference type="PANTHER" id="PTHR47364:SF2">
    <property type="entry name" value="CYSTEINE PROTEINASE INHIBITOR 5"/>
    <property type="match status" value="1"/>
</dbReference>
<dbReference type="InterPro" id="IPR046350">
    <property type="entry name" value="Cystatin_sf"/>
</dbReference>
<keyword evidence="6" id="KW-1185">Reference proteome</keyword>
<feature type="signal peptide" evidence="3">
    <location>
        <begin position="1"/>
        <end position="21"/>
    </location>
</feature>
<organism evidence="5 6">
    <name type="scientific">Saponaria officinalis</name>
    <name type="common">Common soapwort</name>
    <name type="synonym">Lychnis saponaria</name>
    <dbReference type="NCBI Taxonomy" id="3572"/>
    <lineage>
        <taxon>Eukaryota</taxon>
        <taxon>Viridiplantae</taxon>
        <taxon>Streptophyta</taxon>
        <taxon>Embryophyta</taxon>
        <taxon>Tracheophyta</taxon>
        <taxon>Spermatophyta</taxon>
        <taxon>Magnoliopsida</taxon>
        <taxon>eudicotyledons</taxon>
        <taxon>Gunneridae</taxon>
        <taxon>Pentapetalae</taxon>
        <taxon>Caryophyllales</taxon>
        <taxon>Caryophyllaceae</taxon>
        <taxon>Caryophylleae</taxon>
        <taxon>Saponaria</taxon>
    </lineage>
</organism>
<keyword evidence="3" id="KW-0732">Signal</keyword>
<sequence length="111" mass="12147">MNTRPLFFVLSLVAVTATASAIVGSYKPIPDLHDTHVQKIAKYAVSEHNKLTSARLEYVEIVKGESQVVAGTNYCLVISTKDGGAVKNYEAVVYEKPWAHYLSLTSFATVN</sequence>
<dbReference type="InterPro" id="IPR018073">
    <property type="entry name" value="Prot_inh_cystat_CS"/>
</dbReference>
<evidence type="ECO:0000256" key="3">
    <source>
        <dbReference type="SAM" id="SignalP"/>
    </source>
</evidence>
<dbReference type="SUPFAM" id="SSF54403">
    <property type="entry name" value="Cystatin/monellin"/>
    <property type="match status" value="1"/>
</dbReference>